<keyword evidence="6" id="KW-1185">Reference proteome</keyword>
<dbReference type="SMART" id="SM00490">
    <property type="entry name" value="HELICc"/>
    <property type="match status" value="1"/>
</dbReference>
<dbReference type="OrthoDB" id="64767at2759"/>
<feature type="region of interest" description="Disordered" evidence="3">
    <location>
        <begin position="168"/>
        <end position="212"/>
    </location>
</feature>
<dbReference type="Pfam" id="PF00271">
    <property type="entry name" value="Helicase_C"/>
    <property type="match status" value="1"/>
</dbReference>
<evidence type="ECO:0000256" key="2">
    <source>
        <dbReference type="ARBA" id="ARBA00022806"/>
    </source>
</evidence>
<evidence type="ECO:0000313" key="6">
    <source>
        <dbReference type="Proteomes" id="UP000267096"/>
    </source>
</evidence>
<dbReference type="InterPro" id="IPR059032">
    <property type="entry name" value="WHD_DDX60"/>
</dbReference>
<feature type="compositionally biased region" description="Basic and acidic residues" evidence="3">
    <location>
        <begin position="174"/>
        <end position="201"/>
    </location>
</feature>
<keyword evidence="2" id="KW-0547">Nucleotide-binding</keyword>
<dbReference type="EMBL" id="UYRR01031671">
    <property type="protein sequence ID" value="VDK51849.1"/>
    <property type="molecule type" value="Genomic_DNA"/>
</dbReference>
<dbReference type="GO" id="GO:0016787">
    <property type="term" value="F:hydrolase activity"/>
    <property type="evidence" value="ECO:0007669"/>
    <property type="project" value="UniProtKB-KW"/>
</dbReference>
<reference evidence="5 6" key="1">
    <citation type="submission" date="2018-11" db="EMBL/GenBank/DDBJ databases">
        <authorList>
            <consortium name="Pathogen Informatics"/>
        </authorList>
    </citation>
    <scope>NUCLEOTIDE SEQUENCE [LARGE SCALE GENOMIC DNA]</scope>
</reference>
<feature type="domain" description="Helicase C-terminal" evidence="4">
    <location>
        <begin position="216"/>
        <end position="380"/>
    </location>
</feature>
<dbReference type="Pfam" id="PF26076">
    <property type="entry name" value="WHD_DDX60"/>
    <property type="match status" value="1"/>
</dbReference>
<dbReference type="InterPro" id="IPR001650">
    <property type="entry name" value="Helicase_C-like"/>
</dbReference>
<dbReference type="GO" id="GO:0004386">
    <property type="term" value="F:helicase activity"/>
    <property type="evidence" value="ECO:0007669"/>
    <property type="project" value="UniProtKB-KW"/>
</dbReference>
<keyword evidence="2" id="KW-0067">ATP-binding</keyword>
<dbReference type="Proteomes" id="UP000267096">
    <property type="component" value="Unassembled WGS sequence"/>
</dbReference>
<name>A0A3P6QSI2_ANISI</name>
<dbReference type="InterPro" id="IPR052431">
    <property type="entry name" value="SKI2_subfamily_helicases"/>
</dbReference>
<evidence type="ECO:0000256" key="3">
    <source>
        <dbReference type="SAM" id="MobiDB-lite"/>
    </source>
</evidence>
<evidence type="ECO:0000259" key="4">
    <source>
        <dbReference type="PROSITE" id="PS51194"/>
    </source>
</evidence>
<keyword evidence="2" id="KW-0347">Helicase</keyword>
<dbReference type="PANTHER" id="PTHR44533">
    <property type="entry name" value="DEAD/H RNA HELICASE, PUTATIVE-RELATED"/>
    <property type="match status" value="1"/>
</dbReference>
<evidence type="ECO:0000313" key="5">
    <source>
        <dbReference type="EMBL" id="VDK51849.1"/>
    </source>
</evidence>
<accession>A0A3P6QSI2</accession>
<proteinExistence type="predicted"/>
<dbReference type="Gene3D" id="3.40.50.300">
    <property type="entry name" value="P-loop containing nucleotide triphosphate hydrolases"/>
    <property type="match status" value="2"/>
</dbReference>
<dbReference type="InterPro" id="IPR027417">
    <property type="entry name" value="P-loop_NTPase"/>
</dbReference>
<dbReference type="SUPFAM" id="SSF52540">
    <property type="entry name" value="P-loop containing nucleoside triphosphate hydrolases"/>
    <property type="match status" value="1"/>
</dbReference>
<protein>
    <recommendedName>
        <fullName evidence="4">Helicase C-terminal domain-containing protein</fullName>
    </recommendedName>
</protein>
<dbReference type="GO" id="GO:0005737">
    <property type="term" value="C:cytoplasm"/>
    <property type="evidence" value="ECO:0007669"/>
    <property type="project" value="TreeGrafter"/>
</dbReference>
<gene>
    <name evidence="5" type="ORF">ASIM_LOCUS14247</name>
</gene>
<keyword evidence="1" id="KW-0378">Hydrolase</keyword>
<dbReference type="PROSITE" id="PS51194">
    <property type="entry name" value="HELICASE_CTER"/>
    <property type="match status" value="1"/>
</dbReference>
<organism evidence="5 6">
    <name type="scientific">Anisakis simplex</name>
    <name type="common">Herring worm</name>
    <dbReference type="NCBI Taxonomy" id="6269"/>
    <lineage>
        <taxon>Eukaryota</taxon>
        <taxon>Metazoa</taxon>
        <taxon>Ecdysozoa</taxon>
        <taxon>Nematoda</taxon>
        <taxon>Chromadorea</taxon>
        <taxon>Rhabditida</taxon>
        <taxon>Spirurina</taxon>
        <taxon>Ascaridomorpha</taxon>
        <taxon>Ascaridoidea</taxon>
        <taxon>Anisakidae</taxon>
        <taxon>Anisakis</taxon>
        <taxon>Anisakis simplex complex</taxon>
    </lineage>
</organism>
<sequence>MEPCKFFNYHEGGKPVWLTRADLRRLENALKTRFLEWLKTEPKKMNSVLDKLGCNVQQQLDYRSRPFDQVLFNNNIEYNNNNINNNINNNFNNNVQRSTALKSIVPLIMELRDKEMLPAICFNDDRKVCEQLADKLFEYLEAEQHEFEESDEFKSKYAIKDEEKMMKLTKRKRDVKEKAKVTKKKGGEKDRDEERDNRETPQDTNEEDPLAAKKLRLNQILERFKLRSQQRDEDLFTKMTDRLNRGSGRFRDSTRLLLKLFERGIGFHHEGLNAAERIAVEILFRSGQLAMIFSTSTLALGMNMPCKSVIFGVDHPLLTPLQFRQMSGRAGRRGYDRSGTVIFMSIPTSKIRRLLTASLSTLRGNVPFTASFILRLFSYVHQKTDAKGNHSFDIILLFQSLLILIFSKNELMFRISFTRETALTLLENSFALFTRSEMRDALQKQIKLFTLFSVQLLRSLELLNEKGEPKGMASIVCHLSAHEPGNLLFIHLLQNGKFHAFCKQYTTDRNKLKSLLIVVFANLFTNRRLPLGWNPDDKDSYPSGGDSRVYFYFQLFERVVEC</sequence>
<evidence type="ECO:0000256" key="1">
    <source>
        <dbReference type="ARBA" id="ARBA00022801"/>
    </source>
</evidence>
<dbReference type="PANTHER" id="PTHR44533:SF4">
    <property type="entry name" value="DEAD_H RNA HELICASE, PUTATIVE-RELATED"/>
    <property type="match status" value="1"/>
</dbReference>
<dbReference type="AlphaFoldDB" id="A0A3P6QSI2"/>